<sequence>MDHQQRQGPASFAAQRRRSSIRLKIPLLDLRELLQACDDVSVLEEEGYGDDDGDDDDGDGDASSIHSEEDLLHPRPAESHRTASQRTSWSESTFNTFNSMLNIDIAVEPPRELHDVDRRRSDGFHPSIQRDNGATCGSPSLDLSNRTEKRCNRPHAREVRLSQSILSNSDSRVHLDPAEVVLDLDMKIMQQNVELRAELARLKNELRHKDEELKKMEGRRRFVDNSTRIVGGLWRKATQGKQKRRPRNSIENGRVRGVKGKQNLAMSNNSFGTETTVGCDEDVFARARRL</sequence>
<proteinExistence type="predicted"/>
<feature type="region of interest" description="Disordered" evidence="2">
    <location>
        <begin position="117"/>
        <end position="155"/>
    </location>
</feature>
<gene>
    <name evidence="3" type="ORF">THAOC_28582</name>
</gene>
<feature type="compositionally biased region" description="Acidic residues" evidence="2">
    <location>
        <begin position="45"/>
        <end position="60"/>
    </location>
</feature>
<feature type="compositionally biased region" description="Polar residues" evidence="2">
    <location>
        <begin position="129"/>
        <end position="144"/>
    </location>
</feature>
<keyword evidence="4" id="KW-1185">Reference proteome</keyword>
<keyword evidence="1" id="KW-0175">Coiled coil</keyword>
<protein>
    <submittedName>
        <fullName evidence="3">Uncharacterized protein</fullName>
    </submittedName>
</protein>
<organism evidence="3 4">
    <name type="scientific">Thalassiosira oceanica</name>
    <name type="common">Marine diatom</name>
    <dbReference type="NCBI Taxonomy" id="159749"/>
    <lineage>
        <taxon>Eukaryota</taxon>
        <taxon>Sar</taxon>
        <taxon>Stramenopiles</taxon>
        <taxon>Ochrophyta</taxon>
        <taxon>Bacillariophyta</taxon>
        <taxon>Coscinodiscophyceae</taxon>
        <taxon>Thalassiosirophycidae</taxon>
        <taxon>Thalassiosirales</taxon>
        <taxon>Thalassiosiraceae</taxon>
        <taxon>Thalassiosira</taxon>
    </lineage>
</organism>
<feature type="coiled-coil region" evidence="1">
    <location>
        <begin position="185"/>
        <end position="219"/>
    </location>
</feature>
<reference evidence="3 4" key="1">
    <citation type="journal article" date="2012" name="Genome Biol.">
        <title>Genome and low-iron response of an oceanic diatom adapted to chronic iron limitation.</title>
        <authorList>
            <person name="Lommer M."/>
            <person name="Specht M."/>
            <person name="Roy A.S."/>
            <person name="Kraemer L."/>
            <person name="Andreson R."/>
            <person name="Gutowska M.A."/>
            <person name="Wolf J."/>
            <person name="Bergner S.V."/>
            <person name="Schilhabel M.B."/>
            <person name="Klostermeier U.C."/>
            <person name="Beiko R.G."/>
            <person name="Rosenstiel P."/>
            <person name="Hippler M."/>
            <person name="Laroche J."/>
        </authorList>
    </citation>
    <scope>NUCLEOTIDE SEQUENCE [LARGE SCALE GENOMIC DNA]</scope>
    <source>
        <strain evidence="3 4">CCMP1005</strain>
    </source>
</reference>
<evidence type="ECO:0000256" key="2">
    <source>
        <dbReference type="SAM" id="MobiDB-lite"/>
    </source>
</evidence>
<feature type="region of interest" description="Disordered" evidence="2">
    <location>
        <begin position="237"/>
        <end position="258"/>
    </location>
</feature>
<name>K0S017_THAOC</name>
<evidence type="ECO:0000313" key="3">
    <source>
        <dbReference type="EMBL" id="EJK52177.1"/>
    </source>
</evidence>
<feature type="region of interest" description="Disordered" evidence="2">
    <location>
        <begin position="45"/>
        <end position="90"/>
    </location>
</feature>
<evidence type="ECO:0000313" key="4">
    <source>
        <dbReference type="Proteomes" id="UP000266841"/>
    </source>
</evidence>
<feature type="compositionally biased region" description="Basic and acidic residues" evidence="2">
    <location>
        <begin position="66"/>
        <end position="81"/>
    </location>
</feature>
<comment type="caution">
    <text evidence="3">The sequence shown here is derived from an EMBL/GenBank/DDBJ whole genome shotgun (WGS) entry which is preliminary data.</text>
</comment>
<dbReference type="EMBL" id="AGNL01040303">
    <property type="protein sequence ID" value="EJK52177.1"/>
    <property type="molecule type" value="Genomic_DNA"/>
</dbReference>
<feature type="compositionally biased region" description="Basic and acidic residues" evidence="2">
    <location>
        <begin position="145"/>
        <end position="155"/>
    </location>
</feature>
<dbReference type="Proteomes" id="UP000266841">
    <property type="component" value="Unassembled WGS sequence"/>
</dbReference>
<dbReference type="AlphaFoldDB" id="K0S017"/>
<evidence type="ECO:0000256" key="1">
    <source>
        <dbReference type="SAM" id="Coils"/>
    </source>
</evidence>
<accession>K0S017</accession>